<keyword evidence="9" id="KW-0547">Nucleotide-binding</keyword>
<keyword evidence="6" id="KW-0997">Cell inner membrane</keyword>
<dbReference type="Proteomes" id="UP000007995">
    <property type="component" value="Unassembled WGS sequence"/>
</dbReference>
<dbReference type="FunFam" id="3.40.50.300:FF:000527">
    <property type="entry name" value="Tyrosine-protein kinase etk"/>
    <property type="match status" value="1"/>
</dbReference>
<dbReference type="InterPro" id="IPR005702">
    <property type="entry name" value="Wzc-like_C"/>
</dbReference>
<evidence type="ECO:0000256" key="13">
    <source>
        <dbReference type="ARBA" id="ARBA00023136"/>
    </source>
</evidence>
<evidence type="ECO:0000256" key="4">
    <source>
        <dbReference type="ARBA" id="ARBA00011903"/>
    </source>
</evidence>
<dbReference type="Pfam" id="PF13807">
    <property type="entry name" value="GNVR"/>
    <property type="match status" value="1"/>
</dbReference>
<feature type="transmembrane region" description="Helical" evidence="16">
    <location>
        <begin position="506"/>
        <end position="527"/>
    </location>
</feature>
<evidence type="ECO:0000256" key="7">
    <source>
        <dbReference type="ARBA" id="ARBA00022679"/>
    </source>
</evidence>
<dbReference type="NCBIfam" id="TIGR01007">
    <property type="entry name" value="eps_fam"/>
    <property type="match status" value="1"/>
</dbReference>
<keyword evidence="8 16" id="KW-0812">Transmembrane</keyword>
<evidence type="ECO:0000256" key="12">
    <source>
        <dbReference type="ARBA" id="ARBA00022989"/>
    </source>
</evidence>
<evidence type="ECO:0000313" key="21">
    <source>
        <dbReference type="Proteomes" id="UP000007995"/>
    </source>
</evidence>
<dbReference type="CDD" id="cd05387">
    <property type="entry name" value="BY-kinase"/>
    <property type="match status" value="1"/>
</dbReference>
<feature type="domain" description="Polysaccharide chain length determinant N-terminal" evidence="17">
    <location>
        <begin position="15"/>
        <end position="113"/>
    </location>
</feature>
<evidence type="ECO:0000256" key="9">
    <source>
        <dbReference type="ARBA" id="ARBA00022741"/>
    </source>
</evidence>
<keyword evidence="13 16" id="KW-0472">Membrane</keyword>
<dbReference type="EMBL" id="AGXW01000002">
    <property type="protein sequence ID" value="EKJ92427.1"/>
    <property type="molecule type" value="Genomic_DNA"/>
</dbReference>
<evidence type="ECO:0000256" key="5">
    <source>
        <dbReference type="ARBA" id="ARBA00022475"/>
    </source>
</evidence>
<comment type="subcellular location">
    <subcellularLocation>
        <location evidence="1">Cell inner membrane</location>
        <topology evidence="1">Multi-pass membrane protein</topology>
    </subcellularLocation>
</comment>
<dbReference type="InterPro" id="IPR032807">
    <property type="entry name" value="GNVR"/>
</dbReference>
<dbReference type="GO" id="GO:0004715">
    <property type="term" value="F:non-membrane spanning protein tyrosine kinase activity"/>
    <property type="evidence" value="ECO:0007669"/>
    <property type="project" value="UniProtKB-EC"/>
</dbReference>
<dbReference type="EC" id="2.7.10.2" evidence="4"/>
<evidence type="ECO:0000256" key="14">
    <source>
        <dbReference type="ARBA" id="ARBA00023137"/>
    </source>
</evidence>
<evidence type="ECO:0000256" key="10">
    <source>
        <dbReference type="ARBA" id="ARBA00022777"/>
    </source>
</evidence>
<dbReference type="Pfam" id="PF02706">
    <property type="entry name" value="Wzz"/>
    <property type="match status" value="1"/>
</dbReference>
<evidence type="ECO:0000256" key="8">
    <source>
        <dbReference type="ARBA" id="ARBA00022692"/>
    </source>
</evidence>
<keyword evidence="12 16" id="KW-1133">Transmembrane helix</keyword>
<feature type="domain" description="AAA" evidence="18">
    <location>
        <begin position="593"/>
        <end position="722"/>
    </location>
</feature>
<comment type="caution">
    <text evidence="20">The sequence shown here is derived from an EMBL/GenBank/DDBJ whole genome shotgun (WGS) entry which is preliminary data.</text>
</comment>
<evidence type="ECO:0000256" key="15">
    <source>
        <dbReference type="ARBA" id="ARBA00051245"/>
    </source>
</evidence>
<evidence type="ECO:0000256" key="6">
    <source>
        <dbReference type="ARBA" id="ARBA00022519"/>
    </source>
</evidence>
<dbReference type="AlphaFoldDB" id="K5BV93"/>
<dbReference type="GO" id="GO:0005886">
    <property type="term" value="C:plasma membrane"/>
    <property type="evidence" value="ECO:0007669"/>
    <property type="project" value="UniProtKB-SubCell"/>
</dbReference>
<dbReference type="RefSeq" id="WP_007760765.1">
    <property type="nucleotide sequence ID" value="NZ_AKBZ01000005.1"/>
</dbReference>
<keyword evidence="11" id="KW-0067">ATP-binding</keyword>
<evidence type="ECO:0000259" key="19">
    <source>
        <dbReference type="Pfam" id="PF13807"/>
    </source>
</evidence>
<evidence type="ECO:0000259" key="17">
    <source>
        <dbReference type="Pfam" id="PF02706"/>
    </source>
</evidence>
<dbReference type="SUPFAM" id="SSF52540">
    <property type="entry name" value="P-loop containing nucleoside triphosphate hydrolases"/>
    <property type="match status" value="1"/>
</dbReference>
<comment type="similarity">
    <text evidence="3">Belongs to the etk/wzc family.</text>
</comment>
<feature type="transmembrane region" description="Helical" evidence="16">
    <location>
        <begin position="26"/>
        <end position="48"/>
    </location>
</feature>
<keyword evidence="5" id="KW-1003">Cell membrane</keyword>
<accession>K5BV93</accession>
<organism evidence="20 21">
    <name type="scientific">Bacteroides finegoldii CL09T03C10</name>
    <dbReference type="NCBI Taxonomy" id="997888"/>
    <lineage>
        <taxon>Bacteria</taxon>
        <taxon>Pseudomonadati</taxon>
        <taxon>Bacteroidota</taxon>
        <taxon>Bacteroidia</taxon>
        <taxon>Bacteroidales</taxon>
        <taxon>Bacteroidaceae</taxon>
        <taxon>Bacteroides</taxon>
    </lineage>
</organism>
<evidence type="ECO:0000256" key="3">
    <source>
        <dbReference type="ARBA" id="ARBA00008883"/>
    </source>
</evidence>
<keyword evidence="14" id="KW-0829">Tyrosine-protein kinase</keyword>
<dbReference type="HOGENOM" id="CLU_009912_6_0_10"/>
<feature type="domain" description="Tyrosine-protein kinase G-rich" evidence="19">
    <location>
        <begin position="450"/>
        <end position="524"/>
    </location>
</feature>
<evidence type="ECO:0000256" key="2">
    <source>
        <dbReference type="ARBA" id="ARBA00007316"/>
    </source>
</evidence>
<dbReference type="InterPro" id="IPR025669">
    <property type="entry name" value="AAA_dom"/>
</dbReference>
<evidence type="ECO:0000313" key="20">
    <source>
        <dbReference type="EMBL" id="EKJ92427.1"/>
    </source>
</evidence>
<dbReference type="PANTHER" id="PTHR32309:SF13">
    <property type="entry name" value="FERRIC ENTEROBACTIN TRANSPORT PROTEIN FEPE"/>
    <property type="match status" value="1"/>
</dbReference>
<dbReference type="OrthoDB" id="9794577at2"/>
<dbReference type="InterPro" id="IPR050445">
    <property type="entry name" value="Bact_polysacc_biosynth/exp"/>
</dbReference>
<protein>
    <recommendedName>
        <fullName evidence="4">non-specific protein-tyrosine kinase</fullName>
        <ecNumber evidence="4">2.7.10.2</ecNumber>
    </recommendedName>
</protein>
<dbReference type="InterPro" id="IPR027417">
    <property type="entry name" value="P-loop_NTPase"/>
</dbReference>
<evidence type="ECO:0000256" key="11">
    <source>
        <dbReference type="ARBA" id="ARBA00022840"/>
    </source>
</evidence>
<keyword evidence="7" id="KW-0808">Transferase</keyword>
<sequence>MIEERKDRRDDHSEEQINIQEILFRYLIHWPWFVVSAIVCVALAWGYLRLTTPVYNISATVLIKDEKKGGGANMSSELEKMGLNGFVSSSSNIENEIEVLKSRTLAREVVSSLGLFVTYMDEDKFPNKELYRTSPVLVSLTPQEADRLPQTMEIDMLLQPAGAMDVQVKVGKKEYRKHLEKLPAVFPTDEGTVAFFANNDTLSSLRPESVTTERHITAYINRPFAVAKGYAGSLSITPTSKATSVVTVSLKNSNTQRGKDYIDKLLEMYNINANNDKNEVAQRTAEFIDERIDIISKELGSTERDLENFKRSAGITDLTSEAQIALTGNAEYEKKRVENQTQINLVMDLKKYLQGSGYEVLPANVGLQDAGVAGAIDRYNEMVAERKRLLRTSTESNPAIVNLTTSIRAMRSNIQTTLDATLKGLEITKADLIREASRYSRRISDAPTQERQFVSIARQQEIKSGLYLMLLQKREENAIVLAAIANNAKIIDEAQADSTPISPKRMMIYLAALVFGIGIPVGVIYLIGLTKFKIEGRADVEKLTSLPVVGDIPLADEKTGAIAVFENQNNLMSETFRNVRTNLQFMLENGKNVILVTSTVSGEGKSFISANLAISLSLLGKKVVIVGLDIRKPGLNKVFNLPKKEYGITQFLTNSTVNLMDLVHHSDINKNLYILPGGTVPPNPTELLARDGLEKAVEILRKNFDYVILDTAPVGMVTDTLLIGRVADLSVYVCRADYTRKTEFTLINELAENNKLPNLCIAINGLDLQKKKYGYYYGYGKYGKYYGYGKRYGYGYGEHKVK</sequence>
<dbReference type="GO" id="GO:0042802">
    <property type="term" value="F:identical protein binding"/>
    <property type="evidence" value="ECO:0007669"/>
    <property type="project" value="UniProtKB-ARBA"/>
</dbReference>
<name>K5BV93_9BACE</name>
<dbReference type="PANTHER" id="PTHR32309">
    <property type="entry name" value="TYROSINE-PROTEIN KINASE"/>
    <property type="match status" value="1"/>
</dbReference>
<comment type="catalytic activity">
    <reaction evidence="15">
        <text>L-tyrosyl-[protein] + ATP = O-phospho-L-tyrosyl-[protein] + ADP + H(+)</text>
        <dbReference type="Rhea" id="RHEA:10596"/>
        <dbReference type="Rhea" id="RHEA-COMP:10136"/>
        <dbReference type="Rhea" id="RHEA-COMP:20101"/>
        <dbReference type="ChEBI" id="CHEBI:15378"/>
        <dbReference type="ChEBI" id="CHEBI:30616"/>
        <dbReference type="ChEBI" id="CHEBI:46858"/>
        <dbReference type="ChEBI" id="CHEBI:61978"/>
        <dbReference type="ChEBI" id="CHEBI:456216"/>
        <dbReference type="EC" id="2.7.10.2"/>
    </reaction>
</comment>
<evidence type="ECO:0000256" key="16">
    <source>
        <dbReference type="SAM" id="Phobius"/>
    </source>
</evidence>
<proteinExistence type="inferred from homology"/>
<evidence type="ECO:0000256" key="1">
    <source>
        <dbReference type="ARBA" id="ARBA00004429"/>
    </source>
</evidence>
<dbReference type="Pfam" id="PF13614">
    <property type="entry name" value="AAA_31"/>
    <property type="match status" value="1"/>
</dbReference>
<comment type="similarity">
    <text evidence="2">Belongs to the CpsD/CapB family.</text>
</comment>
<keyword evidence="10" id="KW-0418">Kinase</keyword>
<gene>
    <name evidence="20" type="ORF">HMPREF1057_01262</name>
</gene>
<dbReference type="InterPro" id="IPR003856">
    <property type="entry name" value="LPS_length_determ_N"/>
</dbReference>
<dbReference type="Gene3D" id="3.40.50.300">
    <property type="entry name" value="P-loop containing nucleotide triphosphate hydrolases"/>
    <property type="match status" value="1"/>
</dbReference>
<evidence type="ECO:0000259" key="18">
    <source>
        <dbReference type="Pfam" id="PF13614"/>
    </source>
</evidence>
<dbReference type="GO" id="GO:0005524">
    <property type="term" value="F:ATP binding"/>
    <property type="evidence" value="ECO:0007669"/>
    <property type="project" value="UniProtKB-KW"/>
</dbReference>
<reference evidence="20 21" key="1">
    <citation type="submission" date="2012-02" db="EMBL/GenBank/DDBJ databases">
        <title>The Genome Sequence of Bacteroides finegoldii CL09T03C10.</title>
        <authorList>
            <consortium name="The Broad Institute Genome Sequencing Platform"/>
            <person name="Earl A."/>
            <person name="Ward D."/>
            <person name="Feldgarden M."/>
            <person name="Gevers D."/>
            <person name="Zitomersky N.L."/>
            <person name="Coyne M.J."/>
            <person name="Comstock L.E."/>
            <person name="Young S.K."/>
            <person name="Zeng Q."/>
            <person name="Gargeya S."/>
            <person name="Fitzgerald M."/>
            <person name="Haas B."/>
            <person name="Abouelleil A."/>
            <person name="Alvarado L."/>
            <person name="Arachchi H.M."/>
            <person name="Berlin A."/>
            <person name="Chapman S.B."/>
            <person name="Gearin G."/>
            <person name="Goldberg J."/>
            <person name="Griggs A."/>
            <person name="Gujja S."/>
            <person name="Hansen M."/>
            <person name="Heiman D."/>
            <person name="Howarth C."/>
            <person name="Larimer J."/>
            <person name="Lui A."/>
            <person name="MacDonald P.J.P."/>
            <person name="McCowen C."/>
            <person name="Montmayeur A."/>
            <person name="Murphy C."/>
            <person name="Neiman D."/>
            <person name="Pearson M."/>
            <person name="Priest M."/>
            <person name="Roberts A."/>
            <person name="Saif S."/>
            <person name="Shea T."/>
            <person name="Sisk P."/>
            <person name="Stolte C."/>
            <person name="Sykes S."/>
            <person name="Wortman J."/>
            <person name="Nusbaum C."/>
            <person name="Birren B."/>
        </authorList>
    </citation>
    <scope>NUCLEOTIDE SEQUENCE [LARGE SCALE GENOMIC DNA]</scope>
    <source>
        <strain evidence="20 21">CL09T03C10</strain>
    </source>
</reference>